<dbReference type="PANTHER" id="PTHR10815:SF5">
    <property type="entry name" value="METHYLATED-DNA--PROTEIN-CYSTEINE METHYLTRANSFERASE"/>
    <property type="match status" value="1"/>
</dbReference>
<dbReference type="SUPFAM" id="SSF46767">
    <property type="entry name" value="Methylated DNA-protein cysteine methyltransferase, C-terminal domain"/>
    <property type="match status" value="1"/>
</dbReference>
<name>A0A6J6CX16_9ZZZZ</name>
<dbReference type="GO" id="GO:0003908">
    <property type="term" value="F:methylated-DNA-[protein]-cysteine S-methyltransferase activity"/>
    <property type="evidence" value="ECO:0007669"/>
    <property type="project" value="UniProtKB-EC"/>
</dbReference>
<comment type="catalytic activity">
    <reaction evidence="1">
        <text>a 4-O-methyl-thymidine in DNA + L-cysteinyl-[protein] = a thymidine in DNA + S-methyl-L-cysteinyl-[protein]</text>
        <dbReference type="Rhea" id="RHEA:53428"/>
        <dbReference type="Rhea" id="RHEA-COMP:10131"/>
        <dbReference type="Rhea" id="RHEA-COMP:10132"/>
        <dbReference type="Rhea" id="RHEA-COMP:13555"/>
        <dbReference type="Rhea" id="RHEA-COMP:13556"/>
        <dbReference type="ChEBI" id="CHEBI:29950"/>
        <dbReference type="ChEBI" id="CHEBI:82612"/>
        <dbReference type="ChEBI" id="CHEBI:137386"/>
        <dbReference type="ChEBI" id="CHEBI:137387"/>
        <dbReference type="EC" id="2.1.1.63"/>
    </reaction>
</comment>
<evidence type="ECO:0000259" key="9">
    <source>
        <dbReference type="Pfam" id="PF01035"/>
    </source>
</evidence>
<evidence type="ECO:0000256" key="7">
    <source>
        <dbReference type="ARBA" id="ARBA00023204"/>
    </source>
</evidence>
<dbReference type="Pfam" id="PF01035">
    <property type="entry name" value="DNA_binding_1"/>
    <property type="match status" value="1"/>
</dbReference>
<comment type="catalytic activity">
    <reaction evidence="8">
        <text>a 6-O-methyl-2'-deoxyguanosine in DNA + L-cysteinyl-[protein] = S-methyl-L-cysteinyl-[protein] + a 2'-deoxyguanosine in DNA</text>
        <dbReference type="Rhea" id="RHEA:24000"/>
        <dbReference type="Rhea" id="RHEA-COMP:10131"/>
        <dbReference type="Rhea" id="RHEA-COMP:10132"/>
        <dbReference type="Rhea" id="RHEA-COMP:11367"/>
        <dbReference type="Rhea" id="RHEA-COMP:11368"/>
        <dbReference type="ChEBI" id="CHEBI:29950"/>
        <dbReference type="ChEBI" id="CHEBI:82612"/>
        <dbReference type="ChEBI" id="CHEBI:85445"/>
        <dbReference type="ChEBI" id="CHEBI:85448"/>
        <dbReference type="EC" id="2.1.1.63"/>
    </reaction>
</comment>
<evidence type="ECO:0000313" key="10">
    <source>
        <dbReference type="EMBL" id="CAB4554959.1"/>
    </source>
</evidence>
<dbReference type="CDD" id="cd06445">
    <property type="entry name" value="ATase"/>
    <property type="match status" value="1"/>
</dbReference>
<evidence type="ECO:0000256" key="8">
    <source>
        <dbReference type="ARBA" id="ARBA00049348"/>
    </source>
</evidence>
<dbReference type="NCBIfam" id="TIGR00589">
    <property type="entry name" value="ogt"/>
    <property type="match status" value="1"/>
</dbReference>
<evidence type="ECO:0000256" key="4">
    <source>
        <dbReference type="ARBA" id="ARBA00022603"/>
    </source>
</evidence>
<protein>
    <recommendedName>
        <fullName evidence="3">methylated-DNA--[protein]-cysteine S-methyltransferase</fullName>
        <ecNumber evidence="3">2.1.1.63</ecNumber>
    </recommendedName>
</protein>
<proteinExistence type="inferred from homology"/>
<evidence type="ECO:0000256" key="3">
    <source>
        <dbReference type="ARBA" id="ARBA00011918"/>
    </source>
</evidence>
<keyword evidence="4" id="KW-0489">Methyltransferase</keyword>
<dbReference type="FunFam" id="1.10.10.10:FF:000214">
    <property type="entry name" value="Methylated-DNA--protein-cysteine methyltransferase"/>
    <property type="match status" value="1"/>
</dbReference>
<dbReference type="InterPro" id="IPR036388">
    <property type="entry name" value="WH-like_DNA-bd_sf"/>
</dbReference>
<dbReference type="GO" id="GO:0032259">
    <property type="term" value="P:methylation"/>
    <property type="evidence" value="ECO:0007669"/>
    <property type="project" value="UniProtKB-KW"/>
</dbReference>
<reference evidence="10" key="1">
    <citation type="submission" date="2020-05" db="EMBL/GenBank/DDBJ databases">
        <authorList>
            <person name="Chiriac C."/>
            <person name="Salcher M."/>
            <person name="Ghai R."/>
            <person name="Kavagutti S V."/>
        </authorList>
    </citation>
    <scope>NUCLEOTIDE SEQUENCE</scope>
</reference>
<comment type="similarity">
    <text evidence="2">Belongs to the MGMT family.</text>
</comment>
<organism evidence="10">
    <name type="scientific">freshwater metagenome</name>
    <dbReference type="NCBI Taxonomy" id="449393"/>
    <lineage>
        <taxon>unclassified sequences</taxon>
        <taxon>metagenomes</taxon>
        <taxon>ecological metagenomes</taxon>
    </lineage>
</organism>
<dbReference type="InterPro" id="IPR001497">
    <property type="entry name" value="MethylDNA_cys_MeTrfase_AS"/>
</dbReference>
<accession>A0A6J6CX16</accession>
<evidence type="ECO:0000256" key="5">
    <source>
        <dbReference type="ARBA" id="ARBA00022679"/>
    </source>
</evidence>
<evidence type="ECO:0000256" key="6">
    <source>
        <dbReference type="ARBA" id="ARBA00022763"/>
    </source>
</evidence>
<dbReference type="GO" id="GO:0006281">
    <property type="term" value="P:DNA repair"/>
    <property type="evidence" value="ECO:0007669"/>
    <property type="project" value="UniProtKB-KW"/>
</dbReference>
<evidence type="ECO:0000256" key="1">
    <source>
        <dbReference type="ARBA" id="ARBA00001286"/>
    </source>
</evidence>
<dbReference type="InterPro" id="IPR036217">
    <property type="entry name" value="MethylDNA_cys_MeTrfase_DNAb"/>
</dbReference>
<gene>
    <name evidence="10" type="ORF">UFOPK1506_00693</name>
</gene>
<dbReference type="InterPro" id="IPR014048">
    <property type="entry name" value="MethylDNA_cys_MeTrfase_DNA-bd"/>
</dbReference>
<dbReference type="EMBL" id="CAEZSV010000115">
    <property type="protein sequence ID" value="CAB4554959.1"/>
    <property type="molecule type" value="Genomic_DNA"/>
</dbReference>
<dbReference type="EC" id="2.1.1.63" evidence="3"/>
<evidence type="ECO:0000256" key="2">
    <source>
        <dbReference type="ARBA" id="ARBA00008711"/>
    </source>
</evidence>
<dbReference type="Gene3D" id="1.10.10.10">
    <property type="entry name" value="Winged helix-like DNA-binding domain superfamily/Winged helix DNA-binding domain"/>
    <property type="match status" value="1"/>
</dbReference>
<dbReference type="PANTHER" id="PTHR10815">
    <property type="entry name" value="METHYLATED-DNA--PROTEIN-CYSTEINE METHYLTRANSFERASE"/>
    <property type="match status" value="1"/>
</dbReference>
<keyword evidence="6" id="KW-0227">DNA damage</keyword>
<keyword evidence="5" id="KW-0808">Transferase</keyword>
<keyword evidence="7" id="KW-0234">DNA repair</keyword>
<dbReference type="AlphaFoldDB" id="A0A6J6CX16"/>
<dbReference type="PROSITE" id="PS00374">
    <property type="entry name" value="MGMT"/>
    <property type="match status" value="1"/>
</dbReference>
<sequence length="166" mass="17703">MQPLLKSSSATPLGTLNVLLDGRTLVAAGFTTFAELRGKLAIADQERSLTLSRESKWIEVVIADYFEGDISAINGLAVRQPGNDFSQSAWRAMRKIPAGRVISYAALANKAGSPAAVRAAGTACGRNAIAPFIPCHRIVRSDGTLGNYGYGTTKKSWLLRHEGAID</sequence>
<feature type="domain" description="Methylated-DNA-[protein]-cysteine S-methyltransferase DNA binding" evidence="9">
    <location>
        <begin position="84"/>
        <end position="164"/>
    </location>
</feature>